<protein>
    <submittedName>
        <fullName evidence="1">Uncharacterized protein</fullName>
    </submittedName>
</protein>
<gene>
    <name evidence="1" type="ORF">A464_3028</name>
</gene>
<organism evidence="1 2">
    <name type="scientific">Salmonella bongori N268-08</name>
    <dbReference type="NCBI Taxonomy" id="1197719"/>
    <lineage>
        <taxon>Bacteria</taxon>
        <taxon>Pseudomonadati</taxon>
        <taxon>Pseudomonadota</taxon>
        <taxon>Gammaproteobacteria</taxon>
        <taxon>Enterobacterales</taxon>
        <taxon>Enterobacteriaceae</taxon>
        <taxon>Salmonella</taxon>
    </lineage>
</organism>
<dbReference type="KEGG" id="sbz:A464_3028"/>
<dbReference type="EMBL" id="CP006608">
    <property type="protein sequence ID" value="AGR60212.1"/>
    <property type="molecule type" value="Genomic_DNA"/>
</dbReference>
<name>S5NIT0_SALBN</name>
<dbReference type="AlphaFoldDB" id="S5NIT0"/>
<accession>S5NIT0</accession>
<reference evidence="1 2" key="1">
    <citation type="submission" date="2013-07" db="EMBL/GenBank/DDBJ databases">
        <title>Genome sequence of Salmonella bongori N268-08 - a rare clinical isolate.</title>
        <authorList>
            <person name="Marti R."/>
            <person name="Hagens S."/>
            <person name="Loessner M.J."/>
            <person name="Klumpp J."/>
        </authorList>
    </citation>
    <scope>NUCLEOTIDE SEQUENCE [LARGE SCALE GENOMIC DNA]</scope>
    <source>
        <strain evidence="1 2">N268-08</strain>
    </source>
</reference>
<dbReference type="PATRIC" id="fig|1197719.3.peg.3020"/>
<dbReference type="Proteomes" id="UP000015042">
    <property type="component" value="Chromosome"/>
</dbReference>
<evidence type="ECO:0000313" key="2">
    <source>
        <dbReference type="Proteomes" id="UP000015042"/>
    </source>
</evidence>
<sequence>MGKRLHYASFTENEHLFKTLAPQCGANVTSMGRNTSVK</sequence>
<dbReference type="HOGENOM" id="CLU_211643_0_0_6"/>
<proteinExistence type="predicted"/>
<evidence type="ECO:0000313" key="1">
    <source>
        <dbReference type="EMBL" id="AGR60212.1"/>
    </source>
</evidence>